<proteinExistence type="predicted"/>
<dbReference type="SUPFAM" id="SSF46785">
    <property type="entry name" value="Winged helix' DNA-binding domain"/>
    <property type="match status" value="1"/>
</dbReference>
<dbReference type="InterPro" id="IPR036390">
    <property type="entry name" value="WH_DNA-bd_sf"/>
</dbReference>
<evidence type="ECO:0000313" key="3">
    <source>
        <dbReference type="Proteomes" id="UP000886883"/>
    </source>
</evidence>
<dbReference type="PANTHER" id="PTHR30432:SF1">
    <property type="entry name" value="DNA-BINDING TRANSCRIPTIONAL DUAL REGULATOR MODE"/>
    <property type="match status" value="1"/>
</dbReference>
<dbReference type="Gene3D" id="1.10.10.10">
    <property type="entry name" value="Winged helix-like DNA-binding domain superfamily/Winged helix DNA-binding domain"/>
    <property type="match status" value="1"/>
</dbReference>
<sequence length="132" mass="14815">MTAVTKIVFLDENREKFFGEGPCRLLRGVEETGSLRSAALDMGMAYTKALKILKNAERALGVPLTARTAGGKNGGGSCLTPEGKEWLDRYERYRDACIEANRRLYLEFFPKQRETASDHHREPGEREDCGSE</sequence>
<organism evidence="2 3">
    <name type="scientific">Candidatus Eisenbergiella merdigallinarum</name>
    <dbReference type="NCBI Taxonomy" id="2838552"/>
    <lineage>
        <taxon>Bacteria</taxon>
        <taxon>Bacillati</taxon>
        <taxon>Bacillota</taxon>
        <taxon>Clostridia</taxon>
        <taxon>Lachnospirales</taxon>
        <taxon>Lachnospiraceae</taxon>
        <taxon>Eisenbergiella</taxon>
    </lineage>
</organism>
<dbReference type="PANTHER" id="PTHR30432">
    <property type="entry name" value="TRANSCRIPTIONAL REGULATOR MODE"/>
    <property type="match status" value="1"/>
</dbReference>
<feature type="domain" description="HTH lysR-type" evidence="1">
    <location>
        <begin position="24"/>
        <end position="83"/>
    </location>
</feature>
<dbReference type="Proteomes" id="UP000886883">
    <property type="component" value="Unassembled WGS sequence"/>
</dbReference>
<gene>
    <name evidence="2" type="ORF">H9763_04940</name>
</gene>
<reference evidence="2" key="1">
    <citation type="journal article" date="2021" name="PeerJ">
        <title>Extensive microbial diversity within the chicken gut microbiome revealed by metagenomics and culture.</title>
        <authorList>
            <person name="Gilroy R."/>
            <person name="Ravi A."/>
            <person name="Getino M."/>
            <person name="Pursley I."/>
            <person name="Horton D.L."/>
            <person name="Alikhan N.F."/>
            <person name="Baker D."/>
            <person name="Gharbi K."/>
            <person name="Hall N."/>
            <person name="Watson M."/>
            <person name="Adriaenssens E.M."/>
            <person name="Foster-Nyarko E."/>
            <person name="Jarju S."/>
            <person name="Secka A."/>
            <person name="Antonio M."/>
            <person name="Oren A."/>
            <person name="Chaudhuri R.R."/>
            <person name="La Ragione R."/>
            <person name="Hildebrand F."/>
            <person name="Pallen M.J."/>
        </authorList>
    </citation>
    <scope>NUCLEOTIDE SEQUENCE</scope>
    <source>
        <strain evidence="2">USAMLcec3-2134</strain>
    </source>
</reference>
<dbReference type="InterPro" id="IPR051815">
    <property type="entry name" value="Molybdate_resp_trans_reg"/>
</dbReference>
<dbReference type="GO" id="GO:0003700">
    <property type="term" value="F:DNA-binding transcription factor activity"/>
    <property type="evidence" value="ECO:0007669"/>
    <property type="project" value="InterPro"/>
</dbReference>
<dbReference type="InterPro" id="IPR000847">
    <property type="entry name" value="LysR_HTH_N"/>
</dbReference>
<reference evidence="2" key="2">
    <citation type="submission" date="2021-04" db="EMBL/GenBank/DDBJ databases">
        <authorList>
            <person name="Gilroy R."/>
        </authorList>
    </citation>
    <scope>NUCLEOTIDE SEQUENCE</scope>
    <source>
        <strain evidence="2">USAMLcec3-2134</strain>
    </source>
</reference>
<dbReference type="EMBL" id="DWXE01000016">
    <property type="protein sequence ID" value="HJB90798.1"/>
    <property type="molecule type" value="Genomic_DNA"/>
</dbReference>
<dbReference type="InterPro" id="IPR036388">
    <property type="entry name" value="WH-like_DNA-bd_sf"/>
</dbReference>
<evidence type="ECO:0000313" key="2">
    <source>
        <dbReference type="EMBL" id="HJB90798.1"/>
    </source>
</evidence>
<dbReference type="Pfam" id="PF00126">
    <property type="entry name" value="HTH_1"/>
    <property type="match status" value="1"/>
</dbReference>
<accession>A0A9D2MRE9</accession>
<name>A0A9D2MRE9_9FIRM</name>
<evidence type="ECO:0000259" key="1">
    <source>
        <dbReference type="Pfam" id="PF00126"/>
    </source>
</evidence>
<protein>
    <submittedName>
        <fullName evidence="2">LysR family transcriptional regulator</fullName>
    </submittedName>
</protein>
<dbReference type="AlphaFoldDB" id="A0A9D2MRE9"/>
<comment type="caution">
    <text evidence="2">The sequence shown here is derived from an EMBL/GenBank/DDBJ whole genome shotgun (WGS) entry which is preliminary data.</text>
</comment>